<proteinExistence type="predicted"/>
<evidence type="ECO:0000256" key="2">
    <source>
        <dbReference type="SAM" id="MobiDB-lite"/>
    </source>
</evidence>
<organism evidence="3 4">
    <name type="scientific">Bremia lactucae</name>
    <name type="common">Lettuce downy mildew</name>
    <dbReference type="NCBI Taxonomy" id="4779"/>
    <lineage>
        <taxon>Eukaryota</taxon>
        <taxon>Sar</taxon>
        <taxon>Stramenopiles</taxon>
        <taxon>Oomycota</taxon>
        <taxon>Peronosporomycetes</taxon>
        <taxon>Peronosporales</taxon>
        <taxon>Peronosporaceae</taxon>
        <taxon>Bremia</taxon>
    </lineage>
</organism>
<feature type="compositionally biased region" description="Polar residues" evidence="2">
    <location>
        <begin position="476"/>
        <end position="486"/>
    </location>
</feature>
<feature type="region of interest" description="Disordered" evidence="2">
    <location>
        <begin position="434"/>
        <end position="496"/>
    </location>
</feature>
<feature type="region of interest" description="Disordered" evidence="2">
    <location>
        <begin position="509"/>
        <end position="552"/>
    </location>
</feature>
<evidence type="ECO:0000256" key="1">
    <source>
        <dbReference type="SAM" id="Coils"/>
    </source>
</evidence>
<sequence>MASTASKRKRLKNLNPMATSTAFPSIEDKFQTLEMWYRALNVDMSELRRECARVRLELEKVDDTAEAAVEKSERCLVKVKKIQERAILALEAKDKAAESSKSSHEMMLDHVDKRFITMHKKLAKFRQGSINEEFLMTQLTQLQEQYEDELMKLRQEQNAKLEAQQSQLKRVMVQFQADKTLQKEIKTMKKIIQRLTDENNRLTHEVAQMVTHKEVDTLRQHVVNLENATQEEKGCKRGSWGTFKNQVVDNESQKTEMESRLLNTANGGDESTATTLRLERNLLPLCLPRDVVRQKDLSGIYEDLRRINHDFQSVDADISSLVKQSDTRGSQQEQHFEARIQELSTQLFNALGHDSRLHATEIGRLKDALFDSQSNQRELTQWIRRVEDQLHQLPQARPQDQPVWCSGPDQPEYIPLAPSIATCREKTSSYELVHNDSVPSLDPNAHDSIQWDISQRGRSRSPLRRRPWSSNLPRSETTTDSNYHLNHSQRDNQRRDFGGVENHEHVERHETEVAEMPSNNLSLIPSTHDKENNVAERSSRYGQFDQISRRSRQPRKIPEVIVIEEDEDDDDVSDDLGDESVYEEVDGARAPPDVVLDEEDTMQSPNVIAAYPPETRSLNTNEEEIIDVLENESDVRTGLLLYFCLGGAPDLDVYWTHCFTQLNSEECVDLSRVFRFQRQYVFLQCFPLHLTQCILQAMASNGQSGCKKIKSRISEAITATQLRDNFDDVVTTTRLSWIKALNIYLSEQAQSSDESLSEGLVLSLNPAALSCSLDEDVAISAWRRRQGYVLWNLVRTLHYGSFLPAMKCNADTSPAVYLFVLLFDVLTVTSLCPQFGSFRLNAFGSKAFAFLWNSTLKKLPYVCFADWSWLEDQSTGGKLPALAFCHLLATILLSNSPMDHYCQTSCKNYAAVVKHILCKLYVGGQAIQKSVDTVPSTSLMLAEWEITHIELHDLDSTFASILGLDGFFEVTEAIQNNMLAMAATKLSS</sequence>
<dbReference type="RefSeq" id="XP_067819548.1">
    <property type="nucleotide sequence ID" value="XM_067958925.1"/>
</dbReference>
<feature type="coiled-coil region" evidence="1">
    <location>
        <begin position="37"/>
        <end position="64"/>
    </location>
</feature>
<protein>
    <submittedName>
        <fullName evidence="3">Uncharacterized protein</fullName>
    </submittedName>
</protein>
<keyword evidence="4" id="KW-1185">Reference proteome</keyword>
<comment type="caution">
    <text evidence="3">The sequence shown here is derived from an EMBL/GenBank/DDBJ whole genome shotgun (WGS) entry which is preliminary data.</text>
</comment>
<evidence type="ECO:0000313" key="4">
    <source>
        <dbReference type="Proteomes" id="UP000294530"/>
    </source>
</evidence>
<dbReference type="AlphaFoldDB" id="A0A976IFR7"/>
<dbReference type="KEGG" id="blac:94344596"/>
<dbReference type="EMBL" id="SHOA02000019">
    <property type="protein sequence ID" value="TDH70049.1"/>
    <property type="molecule type" value="Genomic_DNA"/>
</dbReference>
<accession>A0A976IFR7</accession>
<reference evidence="3 4" key="1">
    <citation type="journal article" date="2021" name="Genome Biol.">
        <title>AFLAP: assembly-free linkage analysis pipeline using k-mers from genome sequencing data.</title>
        <authorList>
            <person name="Fletcher K."/>
            <person name="Zhang L."/>
            <person name="Gil J."/>
            <person name="Han R."/>
            <person name="Cavanaugh K."/>
            <person name="Michelmore R."/>
        </authorList>
    </citation>
    <scope>NUCLEOTIDE SEQUENCE [LARGE SCALE GENOMIC DNA]</scope>
    <source>
        <strain evidence="3 4">SF5</strain>
    </source>
</reference>
<feature type="coiled-coil region" evidence="1">
    <location>
        <begin position="136"/>
        <end position="212"/>
    </location>
</feature>
<dbReference type="Proteomes" id="UP000294530">
    <property type="component" value="Unassembled WGS sequence"/>
</dbReference>
<feature type="compositionally biased region" description="Basic and acidic residues" evidence="2">
    <location>
        <begin position="527"/>
        <end position="539"/>
    </location>
</feature>
<feature type="compositionally biased region" description="Basic residues" evidence="2">
    <location>
        <begin position="457"/>
        <end position="467"/>
    </location>
</feature>
<gene>
    <name evidence="3" type="ORF">CCR75_000819</name>
</gene>
<evidence type="ECO:0000313" key="3">
    <source>
        <dbReference type="EMBL" id="TDH70049.1"/>
    </source>
</evidence>
<keyword evidence="1" id="KW-0175">Coiled coil</keyword>
<dbReference type="GeneID" id="94344596"/>
<dbReference type="OrthoDB" id="167213at2759"/>
<name>A0A976IFR7_BRELC</name>